<dbReference type="SUPFAM" id="SSF48452">
    <property type="entry name" value="TPR-like"/>
    <property type="match status" value="1"/>
</dbReference>
<proteinExistence type="predicted"/>
<dbReference type="Gene3D" id="1.25.40.10">
    <property type="entry name" value="Tetratricopeptide repeat domain"/>
    <property type="match status" value="1"/>
</dbReference>
<dbReference type="InterPro" id="IPR011990">
    <property type="entry name" value="TPR-like_helical_dom_sf"/>
</dbReference>
<protein>
    <recommendedName>
        <fullName evidence="3">Tetratricopeptide repeat protein</fullName>
    </recommendedName>
</protein>
<comment type="caution">
    <text evidence="1">The sequence shown here is derived from an EMBL/GenBank/DDBJ whole genome shotgun (WGS) entry which is preliminary data.</text>
</comment>
<dbReference type="Proteomes" id="UP001159427">
    <property type="component" value="Unassembled WGS sequence"/>
</dbReference>
<evidence type="ECO:0000313" key="1">
    <source>
        <dbReference type="EMBL" id="CAH3153900.1"/>
    </source>
</evidence>
<organism evidence="1 2">
    <name type="scientific">Porites evermanni</name>
    <dbReference type="NCBI Taxonomy" id="104178"/>
    <lineage>
        <taxon>Eukaryota</taxon>
        <taxon>Metazoa</taxon>
        <taxon>Cnidaria</taxon>
        <taxon>Anthozoa</taxon>
        <taxon>Hexacorallia</taxon>
        <taxon>Scleractinia</taxon>
        <taxon>Fungiina</taxon>
        <taxon>Poritidae</taxon>
        <taxon>Porites</taxon>
    </lineage>
</organism>
<reference evidence="1 2" key="1">
    <citation type="submission" date="2022-05" db="EMBL/GenBank/DDBJ databases">
        <authorList>
            <consortium name="Genoscope - CEA"/>
            <person name="William W."/>
        </authorList>
    </citation>
    <scope>NUCLEOTIDE SEQUENCE [LARGE SCALE GENOMIC DNA]</scope>
</reference>
<gene>
    <name evidence="1" type="ORF">PEVE_00001234</name>
</gene>
<name>A0ABN8Q2X8_9CNID</name>
<accession>A0ABN8Q2X8</accession>
<evidence type="ECO:0000313" key="2">
    <source>
        <dbReference type="Proteomes" id="UP001159427"/>
    </source>
</evidence>
<dbReference type="EMBL" id="CALNXI010001066">
    <property type="protein sequence ID" value="CAH3153900.1"/>
    <property type="molecule type" value="Genomic_DNA"/>
</dbReference>
<keyword evidence="2" id="KW-1185">Reference proteome</keyword>
<sequence>MNLGTVKAALHKEDVSLIALFMFPQIIHHDLTFQQALFFCVTTGERPGARVVEAEKCYSNAIKYRPRYPDAFFNLGNLVRKKGQ</sequence>
<evidence type="ECO:0008006" key="3">
    <source>
        <dbReference type="Google" id="ProtNLM"/>
    </source>
</evidence>
<dbReference type="Pfam" id="PF13414">
    <property type="entry name" value="TPR_11"/>
    <property type="match status" value="1"/>
</dbReference>